<protein>
    <recommendedName>
        <fullName evidence="9">HMA domain-containing protein</fullName>
    </recommendedName>
</protein>
<keyword evidence="5" id="KW-1278">Translocase</keyword>
<keyword evidence="3" id="KW-0812">Transmembrane</keyword>
<dbReference type="NCBIfam" id="TIGR01494">
    <property type="entry name" value="ATPase_P-type"/>
    <property type="match status" value="2"/>
</dbReference>
<dbReference type="Pfam" id="PF11905">
    <property type="entry name" value="DUF3425"/>
    <property type="match status" value="1"/>
</dbReference>
<feature type="region of interest" description="Disordered" evidence="8">
    <location>
        <begin position="1"/>
        <end position="31"/>
    </location>
</feature>
<dbReference type="GO" id="GO:0016887">
    <property type="term" value="F:ATP hydrolysis activity"/>
    <property type="evidence" value="ECO:0007669"/>
    <property type="project" value="InterPro"/>
</dbReference>
<name>A0A0N8H695_9HYPO</name>
<evidence type="ECO:0000313" key="11">
    <source>
        <dbReference type="Proteomes" id="UP000050424"/>
    </source>
</evidence>
<dbReference type="PRINTS" id="PR00119">
    <property type="entry name" value="CATATPASE"/>
</dbReference>
<comment type="similarity">
    <text evidence="2">Belongs to the cation transport ATPase (P-type) (TC 3.A.3) family. Type IB subfamily.</text>
</comment>
<evidence type="ECO:0000256" key="6">
    <source>
        <dbReference type="ARBA" id="ARBA00022989"/>
    </source>
</evidence>
<dbReference type="GO" id="GO:0016020">
    <property type="term" value="C:membrane"/>
    <property type="evidence" value="ECO:0007669"/>
    <property type="project" value="InterPro"/>
</dbReference>
<reference evidence="10 11" key="1">
    <citation type="submission" date="2015-09" db="EMBL/GenBank/DDBJ databases">
        <title>Draft genome of a European isolate of the apple canker pathogen Neonectria ditissima.</title>
        <authorList>
            <person name="Gomez-Cortecero A."/>
            <person name="Harrison R.J."/>
            <person name="Armitage A.D."/>
        </authorList>
    </citation>
    <scope>NUCLEOTIDE SEQUENCE [LARGE SCALE GENOMIC DNA]</scope>
    <source>
        <strain evidence="10 11">R09/05</strain>
    </source>
</reference>
<dbReference type="Pfam" id="PF00403">
    <property type="entry name" value="HMA"/>
    <property type="match status" value="1"/>
</dbReference>
<dbReference type="Gene3D" id="3.40.1110.10">
    <property type="entry name" value="Calcium-transporting ATPase, cytoplasmic domain N"/>
    <property type="match status" value="1"/>
</dbReference>
<evidence type="ECO:0000256" key="5">
    <source>
        <dbReference type="ARBA" id="ARBA00022967"/>
    </source>
</evidence>
<dbReference type="Proteomes" id="UP000050424">
    <property type="component" value="Unassembled WGS sequence"/>
</dbReference>
<dbReference type="PROSITE" id="PS01047">
    <property type="entry name" value="HMA_1"/>
    <property type="match status" value="1"/>
</dbReference>
<keyword evidence="11" id="KW-1185">Reference proteome</keyword>
<dbReference type="STRING" id="78410.A0A0N8H695"/>
<dbReference type="InterPro" id="IPR023299">
    <property type="entry name" value="ATPase_P-typ_cyto_dom_N"/>
</dbReference>
<dbReference type="PANTHER" id="PTHR43520:SF8">
    <property type="entry name" value="P-TYPE CU(+) TRANSPORTER"/>
    <property type="match status" value="1"/>
</dbReference>
<evidence type="ECO:0000259" key="9">
    <source>
        <dbReference type="PROSITE" id="PS50846"/>
    </source>
</evidence>
<dbReference type="SUPFAM" id="SSF56784">
    <property type="entry name" value="HAD-like"/>
    <property type="match status" value="1"/>
</dbReference>
<dbReference type="InterPro" id="IPR036163">
    <property type="entry name" value="HMA_dom_sf"/>
</dbReference>
<dbReference type="FunFam" id="3.30.70.100:FF:000001">
    <property type="entry name" value="ATPase copper transporting beta"/>
    <property type="match status" value="1"/>
</dbReference>
<evidence type="ECO:0000313" key="10">
    <source>
        <dbReference type="EMBL" id="KPM38348.1"/>
    </source>
</evidence>
<dbReference type="Pfam" id="PF00702">
    <property type="entry name" value="Hydrolase"/>
    <property type="match status" value="1"/>
</dbReference>
<feature type="compositionally biased region" description="Acidic residues" evidence="8">
    <location>
        <begin position="119"/>
        <end position="133"/>
    </location>
</feature>
<evidence type="ECO:0000256" key="1">
    <source>
        <dbReference type="ARBA" id="ARBA00004127"/>
    </source>
</evidence>
<feature type="region of interest" description="Disordered" evidence="8">
    <location>
        <begin position="118"/>
        <end position="142"/>
    </location>
</feature>
<dbReference type="PROSITE" id="PS50846">
    <property type="entry name" value="HMA_2"/>
    <property type="match status" value="1"/>
</dbReference>
<dbReference type="Gene3D" id="3.40.50.1000">
    <property type="entry name" value="HAD superfamily/HAD-like"/>
    <property type="match status" value="1"/>
</dbReference>
<dbReference type="SUPFAM" id="SSF81653">
    <property type="entry name" value="Calcium ATPase, transduction domain A"/>
    <property type="match status" value="1"/>
</dbReference>
<sequence length="1299" mass="142854">MTLPKNNPTRRGAKRVAAAPSHTERKRAQNRISQQCLREKNLAYTRHLESVVQAVKSVNEAGESDRYSVLLEAHLKLVEENRVLKEALLNMRKKLLSLSNAATDAAEDDSIFSTILNTEDADAENPDKSDDDSSPGPAKQCFDAANQLDGAKNLPTLSETQKSRLNSIYGDYTTKRQGDFLTDTLANVSEGACQLQAGVDLNSFLLQEPTMEDADFVMNMQFAPSPQSSLWTHGKLVITSSRVFGEKVLEACRKYLARADASKMLDLTPGDRAEKVARAATRFISECLGLEVFIYGLDAAKYIEKVLHWRLCEGNRDIVPAPFRPTPLQSRNPEHFIGIDLFNWPEIRDQLLLEEHNVDLESLTQDLILNSVIDHPQSGVAVNVFDVFQNQILTRGSLSQLESQYNQCYLFDPAWVFFEVDAATQLSHASTGDIIEEVMIEQLARRVDAMETEAQDKETKFFFSTGQESQRNEIARFLGLDNVSEWKLSKDFARKYPFLDCSSAAFIVFKFISLHERLSSPFGRRTTPAKATARVVPVRAEYETKACILTLKGLSCTACVSPIQKALGEAPGVSRASVSFPLLRAYVTFDAKQTSTHEMVEIVSNCGFEASLANNENLDSWEVVRNVVNQAQNHREREVEFWKRSFTSSIAASFTAVLVPHLEGLVANLVTERTARVVQILSVLVSCFSGRRIHAESVRGLWRGGRPNMSTLASLGMMLGFLQIGAAISAGDGHMPLSGICMVTSMVVGGRLLKAVLFRDLVGRVGPLTKLMPKRANILRNTGETEECVLSEMITIGDDLVVRAGEHVPADSVIKVTKQAHISDAWMTGSLRTRNVQIGEMVYAGSLVSQGELVLTARACGYATRLSKTVESILTTKDEETKSRTERFGDHFSLWIILLAALNMASRIFISNDTWVALLGRASSILLAACPCALNISLPASALITSETASKSGIRLATTVSRLESCAETQTVLFDKTGTLTTGNLQATHVSMEKKWKDSVPRRLMLWRAIEALERDVRHPAAQAIVDESRRQLASLEVDHDKNPVSSLEVSAIRLETGRGIQGMVCFPNHDSELLRLSIGSRTFMERLGVKVDFTAVPVEHRSAIATTVVIAVDGCQVGIVVCTDSIRPSALKTISELKRRNISVGMMTGDGYSSAWVVAQKLHIPVDMVFANCLPTDKANLVQRFQQKGRVMAIGDHLNDLPSLATASFSVCIGSNLDASEVGTEAADAILLPMENANPDSTADPIALDRLLHLINLSSKTAHIVMQNLWWAVGYNTFSLLWTSGALQLFGSEVLVSP</sequence>
<dbReference type="Gene3D" id="2.70.150.10">
    <property type="entry name" value="Calcium-transporting ATPase, cytoplasmic transduction domain A"/>
    <property type="match status" value="1"/>
</dbReference>
<dbReference type="InterPro" id="IPR018303">
    <property type="entry name" value="ATPase_P-typ_P_site"/>
</dbReference>
<dbReference type="InterPro" id="IPR008250">
    <property type="entry name" value="ATPase_P-typ_transduc_dom_A_sf"/>
</dbReference>
<proteinExistence type="inferred from homology"/>
<dbReference type="SUPFAM" id="SSF57959">
    <property type="entry name" value="Leucine zipper domain"/>
    <property type="match status" value="1"/>
</dbReference>
<evidence type="ECO:0000256" key="8">
    <source>
        <dbReference type="SAM" id="MobiDB-lite"/>
    </source>
</evidence>
<organism evidence="10 11">
    <name type="scientific">Neonectria ditissima</name>
    <dbReference type="NCBI Taxonomy" id="78410"/>
    <lineage>
        <taxon>Eukaryota</taxon>
        <taxon>Fungi</taxon>
        <taxon>Dikarya</taxon>
        <taxon>Ascomycota</taxon>
        <taxon>Pezizomycotina</taxon>
        <taxon>Sordariomycetes</taxon>
        <taxon>Hypocreomycetidae</taxon>
        <taxon>Hypocreales</taxon>
        <taxon>Nectriaceae</taxon>
        <taxon>Neonectria</taxon>
    </lineage>
</organism>
<evidence type="ECO:0000256" key="7">
    <source>
        <dbReference type="ARBA" id="ARBA00023136"/>
    </source>
</evidence>
<keyword evidence="7" id="KW-0472">Membrane</keyword>
<dbReference type="EMBL" id="LKCW01000137">
    <property type="protein sequence ID" value="KPM38348.1"/>
    <property type="molecule type" value="Genomic_DNA"/>
</dbReference>
<evidence type="ECO:0000256" key="4">
    <source>
        <dbReference type="ARBA" id="ARBA00022723"/>
    </source>
</evidence>
<dbReference type="InterPro" id="IPR021833">
    <property type="entry name" value="DUF3425"/>
</dbReference>
<dbReference type="PROSITE" id="PS00154">
    <property type="entry name" value="ATPASE_E1_E2"/>
    <property type="match status" value="1"/>
</dbReference>
<accession>A0A0N8H695</accession>
<dbReference type="CDD" id="cd14688">
    <property type="entry name" value="bZIP_YAP"/>
    <property type="match status" value="1"/>
</dbReference>
<dbReference type="OrthoDB" id="432719at2759"/>
<comment type="caution">
    <text evidence="10">The sequence shown here is derived from an EMBL/GenBank/DDBJ whole genome shotgun (WGS) entry which is preliminary data.</text>
</comment>
<gene>
    <name evidence="10" type="ORF">AK830_g8234</name>
</gene>
<evidence type="ECO:0000256" key="2">
    <source>
        <dbReference type="ARBA" id="ARBA00006024"/>
    </source>
</evidence>
<dbReference type="GO" id="GO:0055070">
    <property type="term" value="P:copper ion homeostasis"/>
    <property type="evidence" value="ECO:0007669"/>
    <property type="project" value="TreeGrafter"/>
</dbReference>
<dbReference type="Gene3D" id="3.30.70.100">
    <property type="match status" value="1"/>
</dbReference>
<feature type="domain" description="HMA" evidence="9">
    <location>
        <begin position="545"/>
        <end position="611"/>
    </location>
</feature>
<dbReference type="GO" id="GO:0003700">
    <property type="term" value="F:DNA-binding transcription factor activity"/>
    <property type="evidence" value="ECO:0007669"/>
    <property type="project" value="InterPro"/>
</dbReference>
<dbReference type="CDD" id="cd00371">
    <property type="entry name" value="HMA"/>
    <property type="match status" value="1"/>
</dbReference>
<dbReference type="Gene3D" id="1.20.5.170">
    <property type="match status" value="1"/>
</dbReference>
<evidence type="ECO:0000256" key="3">
    <source>
        <dbReference type="ARBA" id="ARBA00022692"/>
    </source>
</evidence>
<dbReference type="GO" id="GO:0005507">
    <property type="term" value="F:copper ion binding"/>
    <property type="evidence" value="ECO:0007669"/>
    <property type="project" value="TreeGrafter"/>
</dbReference>
<dbReference type="InterPro" id="IPR046347">
    <property type="entry name" value="bZIP_sf"/>
</dbReference>
<dbReference type="GO" id="GO:0012505">
    <property type="term" value="C:endomembrane system"/>
    <property type="evidence" value="ECO:0007669"/>
    <property type="project" value="UniProtKB-SubCell"/>
</dbReference>
<dbReference type="InterPro" id="IPR001757">
    <property type="entry name" value="P_typ_ATPase"/>
</dbReference>
<dbReference type="GO" id="GO:0043682">
    <property type="term" value="F:P-type divalent copper transporter activity"/>
    <property type="evidence" value="ECO:0007669"/>
    <property type="project" value="TreeGrafter"/>
</dbReference>
<dbReference type="InterPro" id="IPR036412">
    <property type="entry name" value="HAD-like_sf"/>
</dbReference>
<dbReference type="InterPro" id="IPR017969">
    <property type="entry name" value="Heavy-metal-associated_CS"/>
</dbReference>
<dbReference type="SUPFAM" id="SSF55008">
    <property type="entry name" value="HMA, heavy metal-associated domain"/>
    <property type="match status" value="1"/>
</dbReference>
<dbReference type="InterPro" id="IPR006121">
    <property type="entry name" value="HMA_dom"/>
</dbReference>
<keyword evidence="4" id="KW-0479">Metal-binding</keyword>
<keyword evidence="6" id="KW-1133">Transmembrane helix</keyword>
<dbReference type="InterPro" id="IPR023214">
    <property type="entry name" value="HAD_sf"/>
</dbReference>
<dbReference type="PANTHER" id="PTHR43520">
    <property type="entry name" value="ATP7, ISOFORM B"/>
    <property type="match status" value="1"/>
</dbReference>
<dbReference type="GO" id="GO:0005524">
    <property type="term" value="F:ATP binding"/>
    <property type="evidence" value="ECO:0007669"/>
    <property type="project" value="InterPro"/>
</dbReference>
<comment type="subcellular location">
    <subcellularLocation>
        <location evidence="1">Endomembrane system</location>
        <topology evidence="1">Multi-pass membrane protein</topology>
    </subcellularLocation>
</comment>
<dbReference type="InterPro" id="IPR059000">
    <property type="entry name" value="ATPase_P-type_domA"/>
</dbReference>
<dbReference type="Pfam" id="PF00122">
    <property type="entry name" value="E1-E2_ATPase"/>
    <property type="match status" value="1"/>
</dbReference>